<feature type="chain" id="PRO_5009955605" description="Secreted protein" evidence="1">
    <location>
        <begin position="21"/>
        <end position="100"/>
    </location>
</feature>
<dbReference type="HOGENOM" id="CLU_2306762_0_0_1"/>
<protein>
    <recommendedName>
        <fullName evidence="4">Secreted protein</fullName>
    </recommendedName>
</protein>
<organism evidence="2 3">
    <name type="scientific">Mixia osmundae (strain CBS 9802 / IAM 14324 / JCM 22182 / KY 12970)</name>
    <dbReference type="NCBI Taxonomy" id="764103"/>
    <lineage>
        <taxon>Eukaryota</taxon>
        <taxon>Fungi</taxon>
        <taxon>Dikarya</taxon>
        <taxon>Basidiomycota</taxon>
        <taxon>Pucciniomycotina</taxon>
        <taxon>Mixiomycetes</taxon>
        <taxon>Mixiales</taxon>
        <taxon>Mixiaceae</taxon>
        <taxon>Mixia</taxon>
    </lineage>
</organism>
<keyword evidence="3" id="KW-1185">Reference proteome</keyword>
<keyword evidence="1" id="KW-0732">Signal</keyword>
<accession>G7DZS4</accession>
<gene>
    <name evidence="2" type="primary">Mo02745</name>
    <name evidence="2" type="ORF">E5Q_02745</name>
</gene>
<dbReference type="EMBL" id="BABT02000074">
    <property type="protein sequence ID" value="GAA96084.1"/>
    <property type="molecule type" value="Genomic_DNA"/>
</dbReference>
<evidence type="ECO:0000256" key="1">
    <source>
        <dbReference type="SAM" id="SignalP"/>
    </source>
</evidence>
<name>G7DZS4_MIXOS</name>
<comment type="caution">
    <text evidence="2">The sequence shown here is derived from an EMBL/GenBank/DDBJ whole genome shotgun (WGS) entry which is preliminary data.</text>
</comment>
<dbReference type="Proteomes" id="UP000009131">
    <property type="component" value="Unassembled WGS sequence"/>
</dbReference>
<evidence type="ECO:0000313" key="2">
    <source>
        <dbReference type="EMBL" id="GAA96084.1"/>
    </source>
</evidence>
<proteinExistence type="predicted"/>
<feature type="signal peptide" evidence="1">
    <location>
        <begin position="1"/>
        <end position="20"/>
    </location>
</feature>
<sequence>MTSLRTLLVGILACVIDASAIDKQSVILGDLHAVVACPSGGLSRFTSCHTYPELACINGLVQRTSEQAERVGVPTVVHCSDYRTPMHCDTAPSGRCPVYT</sequence>
<evidence type="ECO:0008006" key="4">
    <source>
        <dbReference type="Google" id="ProtNLM"/>
    </source>
</evidence>
<evidence type="ECO:0000313" key="3">
    <source>
        <dbReference type="Proteomes" id="UP000009131"/>
    </source>
</evidence>
<dbReference type="AlphaFoldDB" id="G7DZS4"/>
<reference evidence="2 3" key="2">
    <citation type="journal article" date="2012" name="Open Biol.">
        <title>Characteristics of nucleosomes and linker DNA regions on the genome of the basidiomycete Mixia osmundae revealed by mono- and dinucleosome mapping.</title>
        <authorList>
            <person name="Nishida H."/>
            <person name="Kondo S."/>
            <person name="Matsumoto T."/>
            <person name="Suzuki Y."/>
            <person name="Yoshikawa H."/>
            <person name="Taylor T.D."/>
            <person name="Sugiyama J."/>
        </authorList>
    </citation>
    <scope>NUCLEOTIDE SEQUENCE [LARGE SCALE GENOMIC DNA]</scope>
    <source>
        <strain evidence="3">CBS 9802 / IAM 14324 / JCM 22182 / KY 12970</strain>
    </source>
</reference>
<dbReference type="InParanoid" id="G7DZS4"/>
<dbReference type="RefSeq" id="XP_014567883.1">
    <property type="nucleotide sequence ID" value="XM_014712397.1"/>
</dbReference>
<reference evidence="2 3" key="1">
    <citation type="journal article" date="2011" name="J. Gen. Appl. Microbiol.">
        <title>Draft genome sequencing of the enigmatic basidiomycete Mixia osmundae.</title>
        <authorList>
            <person name="Nishida H."/>
            <person name="Nagatsuka Y."/>
            <person name="Sugiyama J."/>
        </authorList>
    </citation>
    <scope>NUCLEOTIDE SEQUENCE [LARGE SCALE GENOMIC DNA]</scope>
    <source>
        <strain evidence="3">CBS 9802 / IAM 14324 / JCM 22182 / KY 12970</strain>
    </source>
</reference>